<dbReference type="EMBL" id="CP001643">
    <property type="protein sequence ID" value="ACU86722.1"/>
    <property type="molecule type" value="Genomic_DNA"/>
</dbReference>
<dbReference type="InterPro" id="IPR029058">
    <property type="entry name" value="AB_hydrolase_fold"/>
</dbReference>
<evidence type="ECO:0000313" key="3">
    <source>
        <dbReference type="EMBL" id="ACU86722.1"/>
    </source>
</evidence>
<dbReference type="PANTHER" id="PTHR48081">
    <property type="entry name" value="AB HYDROLASE SUPERFAMILY PROTEIN C4A8.06C"/>
    <property type="match status" value="1"/>
</dbReference>
<evidence type="ECO:0000259" key="2">
    <source>
        <dbReference type="Pfam" id="PF07859"/>
    </source>
</evidence>
<dbReference type="eggNOG" id="COG0657">
    <property type="taxonomic scope" value="Bacteria"/>
</dbReference>
<dbReference type="KEGG" id="bfa:Bfae_29610"/>
<dbReference type="STRING" id="446465.Bfae_29610"/>
<evidence type="ECO:0000256" key="1">
    <source>
        <dbReference type="ARBA" id="ARBA00022801"/>
    </source>
</evidence>
<dbReference type="GO" id="GO:0016787">
    <property type="term" value="F:hydrolase activity"/>
    <property type="evidence" value="ECO:0007669"/>
    <property type="project" value="UniProtKB-KW"/>
</dbReference>
<evidence type="ECO:0000313" key="4">
    <source>
        <dbReference type="Proteomes" id="UP000001919"/>
    </source>
</evidence>
<dbReference type="InterPro" id="IPR013094">
    <property type="entry name" value="AB_hydrolase_3"/>
</dbReference>
<accession>C7MA52</accession>
<feature type="domain" description="Alpha/beta hydrolase fold-3" evidence="2">
    <location>
        <begin position="89"/>
        <end position="130"/>
    </location>
</feature>
<dbReference type="HOGENOM" id="CLU_012494_6_4_11"/>
<dbReference type="Gene3D" id="3.40.50.1820">
    <property type="entry name" value="alpha/beta hydrolase"/>
    <property type="match status" value="1"/>
</dbReference>
<protein>
    <submittedName>
        <fullName evidence="3">Esterase/lipase</fullName>
    </submittedName>
</protein>
<feature type="domain" description="Alpha/beta hydrolase fold-3" evidence="2">
    <location>
        <begin position="155"/>
        <end position="323"/>
    </location>
</feature>
<dbReference type="Pfam" id="PF07859">
    <property type="entry name" value="Abhydrolase_3"/>
    <property type="match status" value="2"/>
</dbReference>
<dbReference type="PANTHER" id="PTHR48081:SF8">
    <property type="entry name" value="ALPHA_BETA HYDROLASE FOLD-3 DOMAIN-CONTAINING PROTEIN-RELATED"/>
    <property type="match status" value="1"/>
</dbReference>
<dbReference type="PATRIC" id="fig|446465.5.peg.2926"/>
<gene>
    <name evidence="3" type="ordered locus">Bfae_29610</name>
</gene>
<name>C7MA52_BRAFD</name>
<dbReference type="InterPro" id="IPR050300">
    <property type="entry name" value="GDXG_lipolytic_enzyme"/>
</dbReference>
<dbReference type="OrthoDB" id="3181909at2"/>
<dbReference type="Proteomes" id="UP000001919">
    <property type="component" value="Chromosome"/>
</dbReference>
<keyword evidence="4" id="KW-1185">Reference proteome</keyword>
<proteinExistence type="predicted"/>
<dbReference type="SUPFAM" id="SSF53474">
    <property type="entry name" value="alpha/beta-Hydrolases"/>
    <property type="match status" value="1"/>
</dbReference>
<organism evidence="3 4">
    <name type="scientific">Brachybacterium faecium (strain ATCC 43885 / DSM 4810 / JCM 11609 / LMG 19847 / NBRC 14762 / NCIMB 9860 / 6-10)</name>
    <dbReference type="NCBI Taxonomy" id="446465"/>
    <lineage>
        <taxon>Bacteria</taxon>
        <taxon>Bacillati</taxon>
        <taxon>Actinomycetota</taxon>
        <taxon>Actinomycetes</taxon>
        <taxon>Micrococcales</taxon>
        <taxon>Dermabacteraceae</taxon>
        <taxon>Brachybacterium</taxon>
    </lineage>
</organism>
<reference evidence="3 4" key="1">
    <citation type="journal article" date="2009" name="Stand. Genomic Sci.">
        <title>Complete genome sequence of Brachybacterium faecium type strain (Schefferle 6-10).</title>
        <authorList>
            <person name="Lapidus A."/>
            <person name="Pukall R."/>
            <person name="Labuttii K."/>
            <person name="Copeland A."/>
            <person name="Del Rio T.G."/>
            <person name="Nolan M."/>
            <person name="Chen F."/>
            <person name="Lucas S."/>
            <person name="Tice H."/>
            <person name="Cheng J.F."/>
            <person name="Bruce D."/>
            <person name="Goodwin L."/>
            <person name="Pitluck S."/>
            <person name="Rohde M."/>
            <person name="Goker M."/>
            <person name="Pati A."/>
            <person name="Ivanova N."/>
            <person name="Mavrommatis K."/>
            <person name="Chen A."/>
            <person name="Palaniappan K."/>
            <person name="D'haeseleer P."/>
            <person name="Chain P."/>
            <person name="Bristow J."/>
            <person name="Eisen J.A."/>
            <person name="Markowitz V."/>
            <person name="Hugenholtz P."/>
            <person name="Kyrpides N.C."/>
            <person name="Klenk H.P."/>
        </authorList>
    </citation>
    <scope>NUCLEOTIDE SEQUENCE [LARGE SCALE GENOMIC DNA]</scope>
    <source>
        <strain evidence="4">ATCC 43885 / DSM 4810 / JCM 11609 / LMG 19847 / NBRC 14762 / NCIMB 9860 / 6-10</strain>
    </source>
</reference>
<keyword evidence="1" id="KW-0378">Hydrolase</keyword>
<sequence>MPATPPDPRPAVVPMRERLPALRPFTGWDDVAPDVLAAWDAPYGPDEQWDLRIEEHQAPGPNGPVPVRVYTPAATATAAAAARAPRPVLVWCHGGGFMHGDLDMPEADATSRGVAGRAGAVVVSVDYRLCDEPEALGGRRARRFPGTPEDLVIHAPVPLQDVLAAVRWTVAEADHLGIDPGRLALGGASAGGNLAAAATLSLAHEGRAPAASLLLYPVLHPLRLEPTAEEAAAVADLAAMLRFSLETTRSFTENYLGRPVSEAGIYDFPGLADTAQLAALPRTYLEADEHDDLRISARRFAEQLSEAGVEVEHVIREGVAHGHLNRIGLPEAAQTMDRLAEILGEL</sequence>
<dbReference type="AlphaFoldDB" id="C7MA52"/>